<evidence type="ECO:0000313" key="4">
    <source>
        <dbReference type="Proteomes" id="UP000827892"/>
    </source>
</evidence>
<evidence type="ECO:0000259" key="2">
    <source>
        <dbReference type="Pfam" id="PF18876"/>
    </source>
</evidence>
<feature type="compositionally biased region" description="Low complexity" evidence="1">
    <location>
        <begin position="738"/>
        <end position="752"/>
    </location>
</feature>
<dbReference type="Pfam" id="PF18876">
    <property type="entry name" value="AFF4_CHD"/>
    <property type="match status" value="1"/>
</dbReference>
<reference evidence="3 4" key="1">
    <citation type="submission" date="2022-05" db="EMBL/GenBank/DDBJ databases">
        <title>Chromosome-level reference genomes for two strains of Caenorhabditis briggsae: an improved platform for comparative genomics.</title>
        <authorList>
            <person name="Stevens L."/>
            <person name="Andersen E.C."/>
        </authorList>
    </citation>
    <scope>NUCLEOTIDE SEQUENCE [LARGE SCALE GENOMIC DNA]</scope>
    <source>
        <strain evidence="3">QX1410_ONT</strain>
        <tissue evidence="3">Whole-organism</tissue>
    </source>
</reference>
<gene>
    <name evidence="3" type="ORF">L3Y34_000229</name>
</gene>
<feature type="compositionally biased region" description="Pro residues" evidence="1">
    <location>
        <begin position="426"/>
        <end position="436"/>
    </location>
</feature>
<feature type="compositionally biased region" description="Low complexity" evidence="1">
    <location>
        <begin position="477"/>
        <end position="509"/>
    </location>
</feature>
<evidence type="ECO:0000256" key="1">
    <source>
        <dbReference type="SAM" id="MobiDB-lite"/>
    </source>
</evidence>
<feature type="region of interest" description="Disordered" evidence="1">
    <location>
        <begin position="297"/>
        <end position="509"/>
    </location>
</feature>
<feature type="compositionally biased region" description="Polar residues" evidence="1">
    <location>
        <begin position="445"/>
        <end position="476"/>
    </location>
</feature>
<feature type="region of interest" description="Disordered" evidence="1">
    <location>
        <begin position="198"/>
        <end position="254"/>
    </location>
</feature>
<feature type="compositionally biased region" description="Low complexity" evidence="1">
    <location>
        <begin position="110"/>
        <end position="123"/>
    </location>
</feature>
<dbReference type="Proteomes" id="UP000827892">
    <property type="component" value="Chromosome III"/>
</dbReference>
<feature type="region of interest" description="Disordered" evidence="1">
    <location>
        <begin position="101"/>
        <end position="173"/>
    </location>
</feature>
<dbReference type="GO" id="GO:0005634">
    <property type="term" value="C:nucleus"/>
    <property type="evidence" value="ECO:0007669"/>
    <property type="project" value="InterPro"/>
</dbReference>
<feature type="compositionally biased region" description="Polar residues" evidence="1">
    <location>
        <begin position="147"/>
        <end position="161"/>
    </location>
</feature>
<evidence type="ECO:0000313" key="3">
    <source>
        <dbReference type="EMBL" id="ULT98712.1"/>
    </source>
</evidence>
<feature type="compositionally biased region" description="Low complexity" evidence="1">
    <location>
        <begin position="235"/>
        <end position="246"/>
    </location>
</feature>
<name>A0AAE9D8U0_CAEBR</name>
<organism evidence="3 4">
    <name type="scientific">Caenorhabditis briggsae</name>
    <dbReference type="NCBI Taxonomy" id="6238"/>
    <lineage>
        <taxon>Eukaryota</taxon>
        <taxon>Metazoa</taxon>
        <taxon>Ecdysozoa</taxon>
        <taxon>Nematoda</taxon>
        <taxon>Chromadorea</taxon>
        <taxon>Rhabditida</taxon>
        <taxon>Rhabditina</taxon>
        <taxon>Rhabditomorpha</taxon>
        <taxon>Rhabditoidea</taxon>
        <taxon>Rhabditidae</taxon>
        <taxon>Peloderinae</taxon>
        <taxon>Caenorhabditis</taxon>
    </lineage>
</organism>
<feature type="compositionally biased region" description="Basic and acidic residues" evidence="1">
    <location>
        <begin position="162"/>
        <end position="173"/>
    </location>
</feature>
<feature type="region of interest" description="Disordered" evidence="1">
    <location>
        <begin position="697"/>
        <end position="753"/>
    </location>
</feature>
<dbReference type="InterPro" id="IPR043640">
    <property type="entry name" value="AF4/FMR2_CHD"/>
</dbReference>
<feature type="compositionally biased region" description="Pro residues" evidence="1">
    <location>
        <begin position="888"/>
        <end position="897"/>
    </location>
</feature>
<accession>A0AAE9D8U0</accession>
<feature type="domain" description="AF4/FMR2 C-terminal homology" evidence="2">
    <location>
        <begin position="563"/>
        <end position="814"/>
    </location>
</feature>
<dbReference type="AlphaFoldDB" id="A0AAE9D8U0"/>
<protein>
    <recommendedName>
        <fullName evidence="2">AF4/FMR2 C-terminal homology domain-containing protein</fullName>
    </recommendedName>
</protein>
<sequence length="897" mass="99879">MEEDSREEYNARIRRSLTDWFGPFEEFHDRVAKNQATSRHGLIRAKMKPRPAPCVNLQLPPSDSPSHVPVHVALQSMRNLVDEPLSALPHEFADLKRAVTNGGRTNRAPTTSSAFSQPSTSSESTKKRKLEETTEEVEAKRKKNESRNSIPPSTPDSGVHSTESDLHEDHGSEEITAILNIMKTLDVPQLSPIPDNLIEKLKKEKDAEKERERQKEREKAFESHKQLEKETRFLSDSSVSAASTSREPSEEPEVVVPAVKKILTPPPPPPPTFVVPSAGTIRLKALKPEKYQKLVDLAKSRGKLKSEDVKAEKSEKPEKPVEKIEKIDKPVVEKLKPVEKSSEKSTDKRDRPSSKSEKPEKPERSERSEKKSERPPSGKSDRRSSERPSERPEKKPEKPSKRPETPLERPEKPKSEKPKEKESKPVLPPPPRPPSITPVLRESSKATPTSSEAATSRNSPLPLQKPPNKTVQNLQNPGSSTKSPSGPSPRSHRSTTPSLTSSRPSSSLSVHENVHVAVVSSEAAAPTSSALTTPTKVARWACQWDHMKLKTTQRVPIPDPTTSKQTKGELYHTLAKDFKSQADKSKDRVLRPLHYMLSSVYFVLEAIWKTEKDRTPQARIQCASIYRDTYELLGVAVFQGVRDTDDILAAHILPRVKVLGQIMLSVMQYQMYLFRADSAIKNMQRLEMREVTESIDTRSISRTSEASSIHSQNHLAVPPTASKGPTVPHGGTPKAMLSAGSTPSGPPSTQTPWVASVQSCPNTVTMPQIVFDAYKSQIKTANALILASRYWEDSKILARQVDAMFIKDIETVLGKSIGMDMPFEFLAQFVLTAVGSLKAEYEEEQRQPLKPVLAKMKPGLECAVRMGSFHPDRPAPPQRPHQTTPTLRQPPPPSKPK</sequence>
<dbReference type="EMBL" id="CP090893">
    <property type="protein sequence ID" value="ULT98712.1"/>
    <property type="molecule type" value="Genomic_DNA"/>
</dbReference>
<feature type="compositionally biased region" description="Polar residues" evidence="1">
    <location>
        <begin position="697"/>
        <end position="714"/>
    </location>
</feature>
<proteinExistence type="predicted"/>
<feature type="compositionally biased region" description="Basic and acidic residues" evidence="1">
    <location>
        <begin position="198"/>
        <end position="233"/>
    </location>
</feature>
<feature type="region of interest" description="Disordered" evidence="1">
    <location>
        <begin position="865"/>
        <end position="897"/>
    </location>
</feature>
<feature type="compositionally biased region" description="Basic and acidic residues" evidence="1">
    <location>
        <begin position="297"/>
        <end position="424"/>
    </location>
</feature>